<dbReference type="Gene3D" id="3.30.559.10">
    <property type="entry name" value="Chloramphenicol acetyltransferase-like domain"/>
    <property type="match status" value="2"/>
</dbReference>
<dbReference type="AlphaFoldDB" id="A0AAN9LCU7"/>
<protein>
    <submittedName>
        <fullName evidence="2">Uncharacterized protein</fullName>
    </submittedName>
</protein>
<sequence length="449" mass="50326">MVTIKASYTILPNQPTPEGIQWLSDNDQVARLRHTPTIYIFRAKHNHDTLIQQMRNSLSKILCHYYPLAGRLRRLEEGGRLELDCNAKGVVLIEAESTKTVHDYGDFLGESIKDLVPAVDYTKTLLQELPLLLVQVTSFLGHEAFSIGVAICHILCDGVAAIQFINSWAKLARGDTLEAHEMPFLDRTVLRFIAPPSPPRFDHLEFKPLPLILGRCDNTAEKNKGVKATLLKLTAEQVGKLKNKANADESTKGSRPYSRFEAIAAHVWRSACKARGLDENQQTLVRFNADIRNRLIPPLPRNYFGNALALTAASSQVGEILSNSLGHAAKKIREAIEVITHEYICSQIDVIRGQEHLDKARALYFGANEGKDALFFGNPNLLLTSWMSMPGHEADFGWGKPVYLGLVSVAKQDRALITQSTDGENSINLVLHFQMEHMQLFKNFFYEEI</sequence>
<dbReference type="InterPro" id="IPR023213">
    <property type="entry name" value="CAT-like_dom_sf"/>
</dbReference>
<organism evidence="2 3">
    <name type="scientific">Phaseolus coccineus</name>
    <name type="common">Scarlet runner bean</name>
    <name type="synonym">Phaseolus multiflorus</name>
    <dbReference type="NCBI Taxonomy" id="3886"/>
    <lineage>
        <taxon>Eukaryota</taxon>
        <taxon>Viridiplantae</taxon>
        <taxon>Streptophyta</taxon>
        <taxon>Embryophyta</taxon>
        <taxon>Tracheophyta</taxon>
        <taxon>Spermatophyta</taxon>
        <taxon>Magnoliopsida</taxon>
        <taxon>eudicotyledons</taxon>
        <taxon>Gunneridae</taxon>
        <taxon>Pentapetalae</taxon>
        <taxon>rosids</taxon>
        <taxon>fabids</taxon>
        <taxon>Fabales</taxon>
        <taxon>Fabaceae</taxon>
        <taxon>Papilionoideae</taxon>
        <taxon>50 kb inversion clade</taxon>
        <taxon>NPAAA clade</taxon>
        <taxon>indigoferoid/millettioid clade</taxon>
        <taxon>Phaseoleae</taxon>
        <taxon>Phaseolus</taxon>
    </lineage>
</organism>
<gene>
    <name evidence="2" type="ORF">VNO80_30492</name>
</gene>
<dbReference type="PANTHER" id="PTHR31642">
    <property type="entry name" value="TRICHOTHECENE 3-O-ACETYLTRANSFERASE"/>
    <property type="match status" value="1"/>
</dbReference>
<reference evidence="2 3" key="1">
    <citation type="submission" date="2024-01" db="EMBL/GenBank/DDBJ databases">
        <title>The genomes of 5 underutilized Papilionoideae crops provide insights into root nodulation and disease resistanc.</title>
        <authorList>
            <person name="Jiang F."/>
        </authorList>
    </citation>
    <scope>NUCLEOTIDE SEQUENCE [LARGE SCALE GENOMIC DNA]</scope>
    <source>
        <strain evidence="2">JINMINGXINNONG_FW02</strain>
        <tissue evidence="2">Leaves</tissue>
    </source>
</reference>
<dbReference type="GO" id="GO:0016747">
    <property type="term" value="F:acyltransferase activity, transferring groups other than amino-acyl groups"/>
    <property type="evidence" value="ECO:0007669"/>
    <property type="project" value="TreeGrafter"/>
</dbReference>
<comment type="caution">
    <text evidence="2">The sequence shown here is derived from an EMBL/GenBank/DDBJ whole genome shotgun (WGS) entry which is preliminary data.</text>
</comment>
<evidence type="ECO:0000313" key="3">
    <source>
        <dbReference type="Proteomes" id="UP001374584"/>
    </source>
</evidence>
<evidence type="ECO:0000313" key="2">
    <source>
        <dbReference type="EMBL" id="KAK7333715.1"/>
    </source>
</evidence>
<dbReference type="InterPro" id="IPR050317">
    <property type="entry name" value="Plant_Fungal_Acyltransferase"/>
</dbReference>
<dbReference type="PANTHER" id="PTHR31642:SF175">
    <property type="entry name" value="SPERMIDINE HYDROXYCINNAMOYL TRANSFERASE"/>
    <property type="match status" value="1"/>
</dbReference>
<comment type="similarity">
    <text evidence="1">Belongs to the plant acyltransferase family.</text>
</comment>
<dbReference type="EMBL" id="JAYMYR010000011">
    <property type="protein sequence ID" value="KAK7333715.1"/>
    <property type="molecule type" value="Genomic_DNA"/>
</dbReference>
<keyword evidence="3" id="KW-1185">Reference proteome</keyword>
<dbReference type="Pfam" id="PF02458">
    <property type="entry name" value="Transferase"/>
    <property type="match status" value="1"/>
</dbReference>
<proteinExistence type="inferred from homology"/>
<evidence type="ECO:0000256" key="1">
    <source>
        <dbReference type="ARBA" id="ARBA00009861"/>
    </source>
</evidence>
<name>A0AAN9LCU7_PHACN</name>
<dbReference type="Proteomes" id="UP001374584">
    <property type="component" value="Unassembled WGS sequence"/>
</dbReference>
<accession>A0AAN9LCU7</accession>